<name>A0A1X7TN86_AMPQE</name>
<evidence type="ECO:0000256" key="2">
    <source>
        <dbReference type="ARBA" id="ARBA00022801"/>
    </source>
</evidence>
<sequence>MNTHDITFWISLVQAQYWHDPYDEESYALDCEFLSDINQELVFKPSYKERFSNISNFVLVKFEYDMMVEPKETEDLIGLQYLNKTERIHFLSYPGAHLQFSFEWFKSNIFPYINRTFDNVRSPLRL</sequence>
<dbReference type="GO" id="GO:0005764">
    <property type="term" value="C:lysosome"/>
    <property type="evidence" value="ECO:0007669"/>
    <property type="project" value="TreeGrafter"/>
</dbReference>
<dbReference type="Pfam" id="PF02089">
    <property type="entry name" value="Palm_thioest"/>
    <property type="match status" value="1"/>
</dbReference>
<dbReference type="OrthoDB" id="10263094at2759"/>
<dbReference type="EnsemblMetazoa" id="Aqu2.1.16128_001">
    <property type="protein sequence ID" value="Aqu2.1.16128_001"/>
    <property type="gene ID" value="Aqu2.1.16128"/>
</dbReference>
<dbReference type="InterPro" id="IPR029058">
    <property type="entry name" value="AB_hydrolase_fold"/>
</dbReference>
<dbReference type="eggNOG" id="KOG2541">
    <property type="taxonomic scope" value="Eukaryota"/>
</dbReference>
<dbReference type="InParanoid" id="A0A1X7TN86"/>
<organism evidence="3">
    <name type="scientific">Amphimedon queenslandica</name>
    <name type="common">Sponge</name>
    <dbReference type="NCBI Taxonomy" id="400682"/>
    <lineage>
        <taxon>Eukaryota</taxon>
        <taxon>Metazoa</taxon>
        <taxon>Porifera</taxon>
        <taxon>Demospongiae</taxon>
        <taxon>Heteroscleromorpha</taxon>
        <taxon>Haplosclerida</taxon>
        <taxon>Niphatidae</taxon>
        <taxon>Amphimedon</taxon>
    </lineage>
</organism>
<accession>A0A1X7TN86</accession>
<evidence type="ECO:0000313" key="3">
    <source>
        <dbReference type="EnsemblMetazoa" id="Aqu2.1.16128_001"/>
    </source>
</evidence>
<evidence type="ECO:0000256" key="1">
    <source>
        <dbReference type="ARBA" id="ARBA00010758"/>
    </source>
</evidence>
<dbReference type="GO" id="GO:0006898">
    <property type="term" value="P:receptor-mediated endocytosis"/>
    <property type="evidence" value="ECO:0007669"/>
    <property type="project" value="TreeGrafter"/>
</dbReference>
<comment type="similarity">
    <text evidence="1">Belongs to the palmitoyl-protein thioesterase family.</text>
</comment>
<proteinExistence type="inferred from homology"/>
<dbReference type="SUPFAM" id="SSF53474">
    <property type="entry name" value="alpha/beta-Hydrolases"/>
    <property type="match status" value="1"/>
</dbReference>
<protein>
    <recommendedName>
        <fullName evidence="4">Palmitoyl-protein thioesterase 1</fullName>
    </recommendedName>
</protein>
<reference evidence="3" key="1">
    <citation type="submission" date="2017-05" db="UniProtKB">
        <authorList>
            <consortium name="EnsemblMetazoa"/>
        </authorList>
    </citation>
    <scope>IDENTIFICATION</scope>
</reference>
<dbReference type="GO" id="GO:0008474">
    <property type="term" value="F:palmitoyl-(protein) hydrolase activity"/>
    <property type="evidence" value="ECO:0007669"/>
    <property type="project" value="TreeGrafter"/>
</dbReference>
<dbReference type="PANTHER" id="PTHR11247:SF8">
    <property type="entry name" value="PALMITOYL-PROTEIN THIOESTERASE 1"/>
    <property type="match status" value="1"/>
</dbReference>
<dbReference type="Gene3D" id="3.40.50.1820">
    <property type="entry name" value="alpha/beta hydrolase"/>
    <property type="match status" value="1"/>
</dbReference>
<dbReference type="PANTHER" id="PTHR11247">
    <property type="entry name" value="PALMITOYL-PROTEIN THIOESTERASE/DOLICHYLDIPHOSPHATASE 1"/>
    <property type="match status" value="1"/>
</dbReference>
<keyword evidence="2" id="KW-0378">Hydrolase</keyword>
<evidence type="ECO:0008006" key="4">
    <source>
        <dbReference type="Google" id="ProtNLM"/>
    </source>
</evidence>
<dbReference type="AlphaFoldDB" id="A0A1X7TN86"/>